<organism evidence="2 3">
    <name type="scientific">Marinicauda algicola</name>
    <dbReference type="NCBI Taxonomy" id="2029849"/>
    <lineage>
        <taxon>Bacteria</taxon>
        <taxon>Pseudomonadati</taxon>
        <taxon>Pseudomonadota</taxon>
        <taxon>Alphaproteobacteria</taxon>
        <taxon>Maricaulales</taxon>
        <taxon>Maricaulaceae</taxon>
        <taxon>Marinicauda</taxon>
    </lineage>
</organism>
<dbReference type="AlphaFoldDB" id="A0A4S2GWY3"/>
<dbReference type="NCBIfam" id="TIGR02778">
    <property type="entry name" value="ligD_pol"/>
    <property type="match status" value="1"/>
</dbReference>
<proteinExistence type="predicted"/>
<dbReference type="Proteomes" id="UP000308054">
    <property type="component" value="Unassembled WGS sequence"/>
</dbReference>
<evidence type="ECO:0000313" key="2">
    <source>
        <dbReference type="EMBL" id="TGY87566.1"/>
    </source>
</evidence>
<comment type="caution">
    <text evidence="2">The sequence shown here is derived from an EMBL/GenBank/DDBJ whole genome shotgun (WGS) entry which is preliminary data.</text>
</comment>
<accession>A0A4S2GWY3</accession>
<protein>
    <submittedName>
        <fullName evidence="2">ATP-dependent DNA ligase</fullName>
    </submittedName>
</protein>
<dbReference type="CDD" id="cd04861">
    <property type="entry name" value="LigD_Pol_like"/>
    <property type="match status" value="1"/>
</dbReference>
<dbReference type="Pfam" id="PF21686">
    <property type="entry name" value="LigD_Prim-Pol"/>
    <property type="match status" value="1"/>
</dbReference>
<gene>
    <name evidence="2" type="ORF">E5163_14110</name>
</gene>
<dbReference type="InterPro" id="IPR052171">
    <property type="entry name" value="NHEJ_LigD"/>
</dbReference>
<dbReference type="OrthoDB" id="9802472at2"/>
<keyword evidence="3" id="KW-1185">Reference proteome</keyword>
<reference evidence="2 3" key="1">
    <citation type="journal article" date="2017" name="Int. J. Syst. Evol. Microbiol.">
        <title>Marinicauda algicola sp. nov., isolated from a marine red alga Rhodosorus marinus.</title>
        <authorList>
            <person name="Jeong S.E."/>
            <person name="Jeon S.H."/>
            <person name="Chun B.H."/>
            <person name="Kim D.W."/>
            <person name="Jeon C.O."/>
        </authorList>
    </citation>
    <scope>NUCLEOTIDE SEQUENCE [LARGE SCALE GENOMIC DNA]</scope>
    <source>
        <strain evidence="2 3">JCM 31718</strain>
    </source>
</reference>
<dbReference type="Gene3D" id="3.90.920.10">
    <property type="entry name" value="DNA primase, PRIM domain"/>
    <property type="match status" value="1"/>
</dbReference>
<evidence type="ECO:0000259" key="1">
    <source>
        <dbReference type="Pfam" id="PF21686"/>
    </source>
</evidence>
<name>A0A4S2GWY3_9PROT</name>
<sequence length="310" mass="35485">MKIGNHRLDISSRDKIFFPDRDLTKGDLVDYYETMAEVMIPHMEHYGVNMHRFPDGVGGKDFYHKDTPDYFPDWIERIEFPRREKGGSFRAPVVDSKAALVYLADQAVIAHHLYLARADDLEKPDKMVYDLDPPEDTEDFAATRRAALELEEVMEELDMTPFVQTTGSKGFHIVVPLDRSAGFDEIRQFARDVALLLVRRKPDAYTLEQRKDKRGGRIFLDYLRNAYGATSIAPYSARGRPGATVATPLDWGEVEDGAHPRDWDITNIPGRLAQKDDPWKGLHRHAVRAMSRRGRLDELLDAEDRAQEEG</sequence>
<dbReference type="GO" id="GO:0016874">
    <property type="term" value="F:ligase activity"/>
    <property type="evidence" value="ECO:0007669"/>
    <property type="project" value="UniProtKB-KW"/>
</dbReference>
<dbReference type="EMBL" id="SRXW01000005">
    <property type="protein sequence ID" value="TGY87566.1"/>
    <property type="molecule type" value="Genomic_DNA"/>
</dbReference>
<dbReference type="InterPro" id="IPR014145">
    <property type="entry name" value="LigD_pol_dom"/>
</dbReference>
<dbReference type="PANTHER" id="PTHR42705:SF2">
    <property type="entry name" value="BIFUNCTIONAL NON-HOMOLOGOUS END JOINING PROTEIN LIGD"/>
    <property type="match status" value="1"/>
</dbReference>
<keyword evidence="2" id="KW-0436">Ligase</keyword>
<dbReference type="RefSeq" id="WP_135997115.1">
    <property type="nucleotide sequence ID" value="NZ_CP071057.1"/>
</dbReference>
<feature type="domain" description="DNA ligase D polymerase" evidence="1">
    <location>
        <begin position="24"/>
        <end position="279"/>
    </location>
</feature>
<dbReference type="PANTHER" id="PTHR42705">
    <property type="entry name" value="BIFUNCTIONAL NON-HOMOLOGOUS END JOINING PROTEIN LIGD"/>
    <property type="match status" value="1"/>
</dbReference>
<evidence type="ECO:0000313" key="3">
    <source>
        <dbReference type="Proteomes" id="UP000308054"/>
    </source>
</evidence>